<dbReference type="InterPro" id="IPR019489">
    <property type="entry name" value="Clp_ATPase_C"/>
</dbReference>
<protein>
    <recommendedName>
        <fullName evidence="7">ClpX ATPase regulatory subunit</fullName>
    </recommendedName>
</protein>
<dbReference type="Gene3D" id="3.40.50.300">
    <property type="entry name" value="P-loop containing nucleotide triphosphate hydrolases"/>
    <property type="match status" value="1"/>
</dbReference>
<dbReference type="GO" id="GO:0051603">
    <property type="term" value="P:proteolysis involved in protein catabolic process"/>
    <property type="evidence" value="ECO:0007669"/>
    <property type="project" value="TreeGrafter"/>
</dbReference>
<dbReference type="InterPro" id="IPR003593">
    <property type="entry name" value="AAA+_ATPase"/>
</dbReference>
<dbReference type="Pfam" id="PF10431">
    <property type="entry name" value="ClpB_D2-small"/>
    <property type="match status" value="1"/>
</dbReference>
<gene>
    <name evidence="6" type="ORF">JR316_005552</name>
</gene>
<dbReference type="PANTHER" id="PTHR48102:SF7">
    <property type="entry name" value="ATP-DEPENDENT CLP PROTEASE ATP-BINDING SUBUNIT CLPX-LIKE, MITOCHONDRIAL"/>
    <property type="match status" value="1"/>
</dbReference>
<dbReference type="SUPFAM" id="SSF52540">
    <property type="entry name" value="P-loop containing nucleoside triphosphate hydrolases"/>
    <property type="match status" value="1"/>
</dbReference>
<dbReference type="PANTHER" id="PTHR48102">
    <property type="entry name" value="ATP-DEPENDENT CLP PROTEASE ATP-BINDING SUBUNIT CLPX-LIKE, MITOCHONDRIAL-RELATED"/>
    <property type="match status" value="1"/>
</dbReference>
<evidence type="ECO:0000259" key="4">
    <source>
        <dbReference type="SMART" id="SM00382"/>
    </source>
</evidence>
<dbReference type="InterPro" id="IPR050052">
    <property type="entry name" value="ATP-dep_Clp_protease_ClpX"/>
</dbReference>
<dbReference type="GO" id="GO:0005759">
    <property type="term" value="C:mitochondrial matrix"/>
    <property type="evidence" value="ECO:0007669"/>
    <property type="project" value="TreeGrafter"/>
</dbReference>
<dbReference type="AlphaFoldDB" id="A0A8H8CKP4"/>
<keyword evidence="2" id="KW-0067">ATP-binding</keyword>
<dbReference type="GO" id="GO:0005524">
    <property type="term" value="F:ATP binding"/>
    <property type="evidence" value="ECO:0007669"/>
    <property type="project" value="UniProtKB-KW"/>
</dbReference>
<dbReference type="SMART" id="SM01086">
    <property type="entry name" value="ClpB_D2-small"/>
    <property type="match status" value="1"/>
</dbReference>
<dbReference type="SMART" id="SM00382">
    <property type="entry name" value="AAA"/>
    <property type="match status" value="1"/>
</dbReference>
<evidence type="ECO:0000256" key="1">
    <source>
        <dbReference type="ARBA" id="ARBA00022741"/>
    </source>
</evidence>
<accession>A0A8H8CKP4</accession>
<dbReference type="InterPro" id="IPR027417">
    <property type="entry name" value="P-loop_NTPase"/>
</dbReference>
<name>A0A8H8CKP4_PSICU</name>
<dbReference type="Gene3D" id="1.10.8.60">
    <property type="match status" value="1"/>
</dbReference>
<dbReference type="EMBL" id="JAFIQS010000005">
    <property type="protein sequence ID" value="KAG5168996.1"/>
    <property type="molecule type" value="Genomic_DNA"/>
</dbReference>
<dbReference type="Pfam" id="PF07724">
    <property type="entry name" value="AAA_2"/>
    <property type="match status" value="1"/>
</dbReference>
<feature type="region of interest" description="Disordered" evidence="3">
    <location>
        <begin position="261"/>
        <end position="286"/>
    </location>
</feature>
<comment type="caution">
    <text evidence="6">The sequence shown here is derived from an EMBL/GenBank/DDBJ whole genome shotgun (WGS) entry which is preliminary data.</text>
</comment>
<sequence>MWTIQLTTRIAGKPPTASRINYSRFNVRNLRTQPRDAAPNANDQEMLIDPPGFGLATPRELVQYLNQFVIGQENAKKVLSVAVFNHYNRVRANLGYSDPECHPDPYSEQAGPDIPISTAQLRPLRKRIPSLSFRSRDRPVLFEKSNVLVLGPTGSGKTLLARTLAKVLDVPFSVSDATSFTQANVGEDVDMAIQRLLQAANFDPVRASTGIVYIDEVDKIARRSSSGTEGSRDVGGEGVQQSLLRMMEGAVVTVQAKGGVSAEIPPQNSGDPHSRGGQRATQAASKPDVYHIDTSNVLFILSGAFVGLDKIIKQRVAKGSIGFTANLSSDTSLPFFTSNRKATPNPLDLVETGVHLFPQRFIPEFISRLPSITTLAPLTIPDLRKILTEVKGSLVSQYTALFGYSGVEIRFTSAALDEICKKAYERGGGARGLRGIMESLLLDPMFEVPGSDIFHVLITVNTVKGTAPPGYWKKGQAVKFWEAWATEEGHYTQL</sequence>
<evidence type="ECO:0008006" key="7">
    <source>
        <dbReference type="Google" id="ProtNLM"/>
    </source>
</evidence>
<organism evidence="6">
    <name type="scientific">Psilocybe cubensis</name>
    <name type="common">Psychedelic mushroom</name>
    <name type="synonym">Stropharia cubensis</name>
    <dbReference type="NCBI Taxonomy" id="181762"/>
    <lineage>
        <taxon>Eukaryota</taxon>
        <taxon>Fungi</taxon>
        <taxon>Dikarya</taxon>
        <taxon>Basidiomycota</taxon>
        <taxon>Agaricomycotina</taxon>
        <taxon>Agaricomycetes</taxon>
        <taxon>Agaricomycetidae</taxon>
        <taxon>Agaricales</taxon>
        <taxon>Agaricineae</taxon>
        <taxon>Strophariaceae</taxon>
        <taxon>Psilocybe</taxon>
    </lineage>
</organism>
<evidence type="ECO:0000259" key="5">
    <source>
        <dbReference type="SMART" id="SM01086"/>
    </source>
</evidence>
<dbReference type="FunFam" id="1.10.8.60:FF:000138">
    <property type="entry name" value="ATP-dependent Clp protease ATP-binding subunit ClpX"/>
    <property type="match status" value="1"/>
</dbReference>
<evidence type="ECO:0000256" key="3">
    <source>
        <dbReference type="SAM" id="MobiDB-lite"/>
    </source>
</evidence>
<reference evidence="6" key="1">
    <citation type="submission" date="2021-02" db="EMBL/GenBank/DDBJ databases">
        <title>Psilocybe cubensis genome.</title>
        <authorList>
            <person name="Mckernan K.J."/>
            <person name="Crawford S."/>
            <person name="Trippe A."/>
            <person name="Kane L.T."/>
            <person name="Mclaughlin S."/>
        </authorList>
    </citation>
    <scope>NUCLEOTIDE SEQUENCE [LARGE SCALE GENOMIC DNA]</scope>
    <source>
        <strain evidence="6">MGC-MH-2018</strain>
    </source>
</reference>
<evidence type="ECO:0000313" key="6">
    <source>
        <dbReference type="EMBL" id="KAG5168996.1"/>
    </source>
</evidence>
<dbReference type="GO" id="GO:0016887">
    <property type="term" value="F:ATP hydrolysis activity"/>
    <property type="evidence" value="ECO:0007669"/>
    <property type="project" value="InterPro"/>
</dbReference>
<proteinExistence type="predicted"/>
<keyword evidence="1" id="KW-0547">Nucleotide-binding</keyword>
<evidence type="ECO:0000256" key="2">
    <source>
        <dbReference type="ARBA" id="ARBA00022840"/>
    </source>
</evidence>
<dbReference type="InterPro" id="IPR003959">
    <property type="entry name" value="ATPase_AAA_core"/>
</dbReference>
<feature type="domain" description="AAA+ ATPase" evidence="4">
    <location>
        <begin position="143"/>
        <end position="318"/>
    </location>
</feature>
<feature type="domain" description="Clp ATPase C-terminal" evidence="5">
    <location>
        <begin position="378"/>
        <end position="467"/>
    </location>
</feature>